<organism evidence="2 3">
    <name type="scientific">Streptomyces sannanensis</name>
    <dbReference type="NCBI Taxonomy" id="285536"/>
    <lineage>
        <taxon>Bacteria</taxon>
        <taxon>Bacillati</taxon>
        <taxon>Actinomycetota</taxon>
        <taxon>Actinomycetes</taxon>
        <taxon>Kitasatosporales</taxon>
        <taxon>Streptomycetaceae</taxon>
        <taxon>Streptomyces</taxon>
    </lineage>
</organism>
<proteinExistence type="predicted"/>
<dbReference type="RefSeq" id="WP_345039707.1">
    <property type="nucleotide sequence ID" value="NZ_BAAAYL010000001.1"/>
</dbReference>
<protein>
    <recommendedName>
        <fullName evidence="4">DUF3558 domain-containing protein</fullName>
    </recommendedName>
</protein>
<evidence type="ECO:0008006" key="4">
    <source>
        <dbReference type="Google" id="ProtNLM"/>
    </source>
</evidence>
<name>A0ABP6SG03_9ACTN</name>
<comment type="caution">
    <text evidence="2">The sequence shown here is derived from an EMBL/GenBank/DDBJ whole genome shotgun (WGS) entry which is preliminary data.</text>
</comment>
<evidence type="ECO:0000313" key="3">
    <source>
        <dbReference type="Proteomes" id="UP001499990"/>
    </source>
</evidence>
<feature type="region of interest" description="Disordered" evidence="1">
    <location>
        <begin position="1"/>
        <end position="31"/>
    </location>
</feature>
<dbReference type="Proteomes" id="UP001499990">
    <property type="component" value="Unassembled WGS sequence"/>
</dbReference>
<keyword evidence="3" id="KW-1185">Reference proteome</keyword>
<accession>A0ABP6SG03</accession>
<gene>
    <name evidence="2" type="ORF">GCM10020367_40970</name>
</gene>
<feature type="compositionally biased region" description="Basic and acidic residues" evidence="1">
    <location>
        <begin position="12"/>
        <end position="31"/>
    </location>
</feature>
<sequence>MISEPELEGEDGPLRPDREQERLPVPRERGPRRPWLWALGGAAVASAVWAGGLHASGATGEPRPVIAYRTPLNLCDDLKVRALSRTMGNLRGYWQRGEREHSAVDQARCTLETRDQEPPREKQVYERWSTVHATVELHKKTDPGPEFEADLAFEGWGFGNIRKEQVPGLGERALMITGDALNERRLRVLDGGAVFTMTALVNQTYRGESDSPPPEPEIDYTPIQSAMIEDMRELMAELRQA</sequence>
<dbReference type="EMBL" id="BAAAYL010000001">
    <property type="protein sequence ID" value="GAA3374982.1"/>
    <property type="molecule type" value="Genomic_DNA"/>
</dbReference>
<feature type="compositionally biased region" description="Acidic residues" evidence="1">
    <location>
        <begin position="1"/>
        <end position="11"/>
    </location>
</feature>
<evidence type="ECO:0000256" key="1">
    <source>
        <dbReference type="SAM" id="MobiDB-lite"/>
    </source>
</evidence>
<evidence type="ECO:0000313" key="2">
    <source>
        <dbReference type="EMBL" id="GAA3374982.1"/>
    </source>
</evidence>
<reference evidence="3" key="1">
    <citation type="journal article" date="2019" name="Int. J. Syst. Evol. Microbiol.">
        <title>The Global Catalogue of Microorganisms (GCM) 10K type strain sequencing project: providing services to taxonomists for standard genome sequencing and annotation.</title>
        <authorList>
            <consortium name="The Broad Institute Genomics Platform"/>
            <consortium name="The Broad Institute Genome Sequencing Center for Infectious Disease"/>
            <person name="Wu L."/>
            <person name="Ma J."/>
        </authorList>
    </citation>
    <scope>NUCLEOTIDE SEQUENCE [LARGE SCALE GENOMIC DNA]</scope>
    <source>
        <strain evidence="3">JCM 9651</strain>
    </source>
</reference>